<name>A0ABD5RAB7_9EURY</name>
<feature type="domain" description="Amine oxidase" evidence="2">
    <location>
        <begin position="9"/>
        <end position="445"/>
    </location>
</feature>
<gene>
    <name evidence="3" type="ORF">ACFPJ5_08170</name>
</gene>
<dbReference type="Proteomes" id="UP001596201">
    <property type="component" value="Unassembled WGS sequence"/>
</dbReference>
<dbReference type="AlphaFoldDB" id="A0ABD5RAB7"/>
<reference evidence="3 4" key="1">
    <citation type="journal article" date="2019" name="Int. J. Syst. Evol. Microbiol.">
        <title>The Global Catalogue of Microorganisms (GCM) 10K type strain sequencing project: providing services to taxonomists for standard genome sequencing and annotation.</title>
        <authorList>
            <consortium name="The Broad Institute Genomics Platform"/>
            <consortium name="The Broad Institute Genome Sequencing Center for Infectious Disease"/>
            <person name="Wu L."/>
            <person name="Ma J."/>
        </authorList>
    </citation>
    <scope>NUCLEOTIDE SEQUENCE [LARGE SCALE GENOMIC DNA]</scope>
    <source>
        <strain evidence="3 4">CGMCC 1.12237</strain>
    </source>
</reference>
<dbReference type="Pfam" id="PF01593">
    <property type="entry name" value="Amino_oxidase"/>
    <property type="match status" value="1"/>
</dbReference>
<dbReference type="SUPFAM" id="SSF51905">
    <property type="entry name" value="FAD/NAD(P)-binding domain"/>
    <property type="match status" value="1"/>
</dbReference>
<dbReference type="Gene3D" id="1.10.3110.10">
    <property type="entry name" value="protoporphyrinogen ix oxidase, domain 3"/>
    <property type="match status" value="1"/>
</dbReference>
<dbReference type="NCBIfam" id="NF005560">
    <property type="entry name" value="PRK07233.1"/>
    <property type="match status" value="1"/>
</dbReference>
<dbReference type="Gene3D" id="3.50.50.60">
    <property type="entry name" value="FAD/NAD(P)-binding domain"/>
    <property type="match status" value="1"/>
</dbReference>
<evidence type="ECO:0000259" key="2">
    <source>
        <dbReference type="Pfam" id="PF01593"/>
    </source>
</evidence>
<dbReference type="Gene3D" id="3.90.660.20">
    <property type="entry name" value="Protoporphyrinogen oxidase, mitochondrial, domain 2"/>
    <property type="match status" value="1"/>
</dbReference>
<sequence length="480" mass="52610">MYHIVGGGIAGLATAYRLQQAGHEAHVFEASDDLGGLAATYETAGDDIEQFYHHLSKSEETIVELAAELGLGDRLDWLIGKNAYYVDGVVHPLDTAWQIAAYPHMSLYDKFRLGMLTLGVDVRGGVPDFDAYDDLSAYEHERIEDFVVEHTTRGVYDNFVDPLLDGKFGDRKADVSAAWFLGRVRFRGERDLLRGEKLGYFQGGFAPLIEALVEAVGRENITTGARVTDVSVAGDEEVGAGVEATEEAVETVTVETDAGRETHETDGVVVATMPNVLEDLTGYQCDIDFQGAVCALVTMEESVMDTYWLNIAHDAPFGALIEHTNFVPPAQYGGDHLLYVASYIQSPEEAVWQADDEELRDMWLGHVEEMFPEFDPDSVSEFRVARNPRAAPIYERGYLDLVVPYDLADDVAEGVYYAGMASEAQYPERSLNGGIVAGFECADRIVEKAGSDRPAEGSSSVVSVERERTTQEPVADGEGD</sequence>
<dbReference type="RefSeq" id="WP_227227752.1">
    <property type="nucleotide sequence ID" value="NZ_JAJCVJ010000001.1"/>
</dbReference>
<proteinExistence type="predicted"/>
<evidence type="ECO:0000256" key="1">
    <source>
        <dbReference type="SAM" id="MobiDB-lite"/>
    </source>
</evidence>
<dbReference type="EMBL" id="JBHSKX010000001">
    <property type="protein sequence ID" value="MFC5366915.1"/>
    <property type="molecule type" value="Genomic_DNA"/>
</dbReference>
<protein>
    <submittedName>
        <fullName evidence="3">NAD(P)/FAD-dependent oxidoreductase</fullName>
    </submittedName>
</protein>
<dbReference type="PANTHER" id="PTHR42923:SF3">
    <property type="entry name" value="PROTOPORPHYRINOGEN OXIDASE"/>
    <property type="match status" value="1"/>
</dbReference>
<comment type="caution">
    <text evidence="3">The sequence shown here is derived from an EMBL/GenBank/DDBJ whole genome shotgun (WGS) entry which is preliminary data.</text>
</comment>
<evidence type="ECO:0000313" key="4">
    <source>
        <dbReference type="Proteomes" id="UP001596201"/>
    </source>
</evidence>
<feature type="region of interest" description="Disordered" evidence="1">
    <location>
        <begin position="448"/>
        <end position="480"/>
    </location>
</feature>
<accession>A0ABD5RAB7</accession>
<evidence type="ECO:0000313" key="3">
    <source>
        <dbReference type="EMBL" id="MFC5366915.1"/>
    </source>
</evidence>
<dbReference type="PANTHER" id="PTHR42923">
    <property type="entry name" value="PROTOPORPHYRINOGEN OXIDASE"/>
    <property type="match status" value="1"/>
</dbReference>
<dbReference type="InterPro" id="IPR036188">
    <property type="entry name" value="FAD/NAD-bd_sf"/>
</dbReference>
<organism evidence="3 4">
    <name type="scientific">Salinirubrum litoreum</name>
    <dbReference type="NCBI Taxonomy" id="1126234"/>
    <lineage>
        <taxon>Archaea</taxon>
        <taxon>Methanobacteriati</taxon>
        <taxon>Methanobacteriota</taxon>
        <taxon>Stenosarchaea group</taxon>
        <taxon>Halobacteria</taxon>
        <taxon>Halobacteriales</taxon>
        <taxon>Haloferacaceae</taxon>
        <taxon>Salinirubrum</taxon>
    </lineage>
</organism>
<dbReference type="InterPro" id="IPR050464">
    <property type="entry name" value="Zeta_carotene_desat/Oxidored"/>
</dbReference>
<dbReference type="InterPro" id="IPR002937">
    <property type="entry name" value="Amino_oxidase"/>
</dbReference>
<keyword evidence="4" id="KW-1185">Reference proteome</keyword>